<dbReference type="GO" id="GO:0004497">
    <property type="term" value="F:monooxygenase activity"/>
    <property type="evidence" value="ECO:0007669"/>
    <property type="project" value="UniProtKB-KW"/>
</dbReference>
<reference evidence="3" key="1">
    <citation type="submission" date="2020-10" db="EMBL/GenBank/DDBJ databases">
        <title>Microbiome of the Black Sea water column analyzed by genome centric metagenomics.</title>
        <authorList>
            <person name="Cabello-Yeves P.J."/>
            <person name="Callieri C."/>
            <person name="Picazo A."/>
            <person name="Mehrshad M."/>
            <person name="Haro-Moreno J.M."/>
            <person name="Roda-Garcia J."/>
            <person name="Dzembekova N."/>
            <person name="Slabakova V."/>
            <person name="Slabakova N."/>
            <person name="Moncheva S."/>
            <person name="Rodriguez-Valera F."/>
        </authorList>
    </citation>
    <scope>NUCLEOTIDE SEQUENCE</scope>
    <source>
        <strain evidence="3">BS307-5m-G5</strain>
    </source>
</reference>
<evidence type="ECO:0000256" key="1">
    <source>
        <dbReference type="ARBA" id="ARBA00010617"/>
    </source>
</evidence>
<keyword evidence="2" id="KW-0503">Monooxygenase</keyword>
<sequence length="415" mass="47603">MSAADKLSEIPEGGFDMARPELYASEDVLETFKILRAEDPVHFSENKQFGPMWHVTRYADCVAVDTDHKRFSSSDKFGGIQIDDEIMRPAIEGFAVSAFITKDQPEHAPIRKAVQPIASPPALDSFKDLIWQRTENVLDSLPEGEAFNWVDEVSVELTTQMLATLFDFPFEDRHLLTFWSDMSTAMEGSDNFPGQEKRVQYLLECLEYFTKPREQRANGAPSFDLVSMLASDANTKDMDPMNFLGNLMLLIVGGNDTTRNSMSASINAWNKFPDEFAKLRDNPDLIDNMVAEVIRWQTPLSHMRRTALEDVELGGKTIKKGDKVIMWYYSGNQDEAVFEDPRTIKFDRENINRHLSFGFGIHRCMGLRVAELQLRILWQQILEKFEKIELVQEPVRMKSNFVNGYSDMQIKVTRR</sequence>
<comment type="similarity">
    <text evidence="1 2">Belongs to the cytochrome P450 family.</text>
</comment>
<evidence type="ECO:0000256" key="2">
    <source>
        <dbReference type="RuleBase" id="RU000461"/>
    </source>
</evidence>
<dbReference type="Proteomes" id="UP000785783">
    <property type="component" value="Unassembled WGS sequence"/>
</dbReference>
<dbReference type="PRINTS" id="PR00359">
    <property type="entry name" value="BP450"/>
</dbReference>
<dbReference type="Pfam" id="PF00067">
    <property type="entry name" value="p450"/>
    <property type="match status" value="1"/>
</dbReference>
<evidence type="ECO:0000313" key="4">
    <source>
        <dbReference type="Proteomes" id="UP000785783"/>
    </source>
</evidence>
<dbReference type="InterPro" id="IPR017972">
    <property type="entry name" value="Cyt_P450_CS"/>
</dbReference>
<dbReference type="GO" id="GO:0005506">
    <property type="term" value="F:iron ion binding"/>
    <property type="evidence" value="ECO:0007669"/>
    <property type="project" value="InterPro"/>
</dbReference>
<dbReference type="InterPro" id="IPR036396">
    <property type="entry name" value="Cyt_P450_sf"/>
</dbReference>
<dbReference type="PROSITE" id="PS00086">
    <property type="entry name" value="CYTOCHROME_P450"/>
    <property type="match status" value="1"/>
</dbReference>
<keyword evidence="2" id="KW-0560">Oxidoreductase</keyword>
<protein>
    <submittedName>
        <fullName evidence="3">Cytochrome P450</fullName>
    </submittedName>
</protein>
<dbReference type="InterPro" id="IPR002397">
    <property type="entry name" value="Cyt_P450_B"/>
</dbReference>
<dbReference type="EMBL" id="JADHOK010000059">
    <property type="protein sequence ID" value="MBL6762012.1"/>
    <property type="molecule type" value="Genomic_DNA"/>
</dbReference>
<dbReference type="PANTHER" id="PTHR46696">
    <property type="entry name" value="P450, PUTATIVE (EUROFUNG)-RELATED"/>
    <property type="match status" value="1"/>
</dbReference>
<dbReference type="GO" id="GO:0016705">
    <property type="term" value="F:oxidoreductase activity, acting on paired donors, with incorporation or reduction of molecular oxygen"/>
    <property type="evidence" value="ECO:0007669"/>
    <property type="project" value="InterPro"/>
</dbReference>
<dbReference type="SUPFAM" id="SSF48264">
    <property type="entry name" value="Cytochrome P450"/>
    <property type="match status" value="1"/>
</dbReference>
<dbReference type="Gene3D" id="1.10.630.10">
    <property type="entry name" value="Cytochrome P450"/>
    <property type="match status" value="1"/>
</dbReference>
<dbReference type="GO" id="GO:0020037">
    <property type="term" value="F:heme binding"/>
    <property type="evidence" value="ECO:0007669"/>
    <property type="project" value="InterPro"/>
</dbReference>
<accession>A0A937L5L0</accession>
<name>A0A937L5L0_9PROT</name>
<dbReference type="InterPro" id="IPR001128">
    <property type="entry name" value="Cyt_P450"/>
</dbReference>
<dbReference type="AlphaFoldDB" id="A0A937L5L0"/>
<comment type="caution">
    <text evidence="3">The sequence shown here is derived from an EMBL/GenBank/DDBJ whole genome shotgun (WGS) entry which is preliminary data.</text>
</comment>
<keyword evidence="2" id="KW-0479">Metal-binding</keyword>
<keyword evidence="2" id="KW-0408">Iron</keyword>
<dbReference type="CDD" id="cd11033">
    <property type="entry name" value="CYP142-like"/>
    <property type="match status" value="1"/>
</dbReference>
<evidence type="ECO:0000313" key="3">
    <source>
        <dbReference type="EMBL" id="MBL6762012.1"/>
    </source>
</evidence>
<proteinExistence type="inferred from homology"/>
<organism evidence="3 4">
    <name type="scientific">PS1 clade bacterium</name>
    <dbReference type="NCBI Taxonomy" id="2175152"/>
    <lineage>
        <taxon>Bacteria</taxon>
        <taxon>Pseudomonadati</taxon>
        <taxon>Pseudomonadota</taxon>
        <taxon>Alphaproteobacteria</taxon>
        <taxon>PS1 clade</taxon>
    </lineage>
</organism>
<gene>
    <name evidence="3" type="ORF">ISQ19_04865</name>
</gene>
<keyword evidence="2" id="KW-0349">Heme</keyword>
<dbReference type="PANTHER" id="PTHR46696:SF1">
    <property type="entry name" value="CYTOCHROME P450 YJIB-RELATED"/>
    <property type="match status" value="1"/>
</dbReference>